<reference evidence="1" key="1">
    <citation type="submission" date="2018-01" db="EMBL/GenBank/DDBJ databases">
        <title>An insight into the sialome of Amazonian anophelines.</title>
        <authorList>
            <person name="Ribeiro J.M."/>
            <person name="Scarpassa V."/>
            <person name="Calvo E."/>
        </authorList>
    </citation>
    <scope>NUCLEOTIDE SEQUENCE</scope>
    <source>
        <tissue evidence="1">Salivary glands</tissue>
    </source>
</reference>
<dbReference type="EMBL" id="GGFJ01012734">
    <property type="protein sequence ID" value="MBW61875.1"/>
    <property type="molecule type" value="Transcribed_RNA"/>
</dbReference>
<protein>
    <submittedName>
        <fullName evidence="1">Putative secreted protein</fullName>
    </submittedName>
</protein>
<sequence length="95" mass="10584">MLYPLLRFGAPHCLAVYIVKQYLCATQGNFKDAQYTAKVTSVRARILLYTSRGSHSGPAMPRGNFLYQKLLRIFVWDLRAAAATTTKTCSVSHGT</sequence>
<proteinExistence type="predicted"/>
<dbReference type="AlphaFoldDB" id="A0A2M4C9G8"/>
<name>A0A2M4C9G8_9DIPT</name>
<evidence type="ECO:0000313" key="1">
    <source>
        <dbReference type="EMBL" id="MBW61875.1"/>
    </source>
</evidence>
<accession>A0A2M4C9G8</accession>
<organism evidence="1">
    <name type="scientific">Anopheles marajoara</name>
    <dbReference type="NCBI Taxonomy" id="58244"/>
    <lineage>
        <taxon>Eukaryota</taxon>
        <taxon>Metazoa</taxon>
        <taxon>Ecdysozoa</taxon>
        <taxon>Arthropoda</taxon>
        <taxon>Hexapoda</taxon>
        <taxon>Insecta</taxon>
        <taxon>Pterygota</taxon>
        <taxon>Neoptera</taxon>
        <taxon>Endopterygota</taxon>
        <taxon>Diptera</taxon>
        <taxon>Nematocera</taxon>
        <taxon>Culicoidea</taxon>
        <taxon>Culicidae</taxon>
        <taxon>Anophelinae</taxon>
        <taxon>Anopheles</taxon>
    </lineage>
</organism>